<evidence type="ECO:0000313" key="1">
    <source>
        <dbReference type="EMBL" id="EKE29995.1"/>
    </source>
</evidence>
<organism evidence="1">
    <name type="scientific">uncultured bacterium</name>
    <name type="common">gcode 4</name>
    <dbReference type="NCBI Taxonomy" id="1234023"/>
    <lineage>
        <taxon>Bacteria</taxon>
        <taxon>environmental samples</taxon>
    </lineage>
</organism>
<dbReference type="AlphaFoldDB" id="K2H2B3"/>
<name>K2H2B3_9BACT</name>
<accession>K2H2B3</accession>
<gene>
    <name evidence="1" type="ORF">ACD_2C00064G0007</name>
</gene>
<protein>
    <submittedName>
        <fullName evidence="1">Uncharacterized protein</fullName>
    </submittedName>
</protein>
<reference evidence="1" key="1">
    <citation type="journal article" date="2012" name="Science">
        <title>Fermentation, hydrogen, and sulfur metabolism in multiple uncultivated bacterial phyla.</title>
        <authorList>
            <person name="Wrighton K.C."/>
            <person name="Thomas B.C."/>
            <person name="Sharon I."/>
            <person name="Miller C.S."/>
            <person name="Castelle C.J."/>
            <person name="VerBerkmoes N.C."/>
            <person name="Wilkins M.J."/>
            <person name="Hettich R.L."/>
            <person name="Lipton M.S."/>
            <person name="Williams K.H."/>
            <person name="Long P.E."/>
            <person name="Banfield J.F."/>
        </authorList>
    </citation>
    <scope>NUCLEOTIDE SEQUENCE [LARGE SCALE GENOMIC DNA]</scope>
</reference>
<dbReference type="EMBL" id="AMFJ01000064">
    <property type="protein sequence ID" value="EKE29995.1"/>
    <property type="molecule type" value="Genomic_DNA"/>
</dbReference>
<sequence>MPSIPSIMKRLQISKWQVVSMDGVKYTLESASIGWLNLLTKLSWSNRNTLRHMDSHAFMWVLKERKIRILNKQIKEEERRALVESVIRTCWF</sequence>
<proteinExistence type="predicted"/>
<comment type="caution">
    <text evidence="1">The sequence shown here is derived from an EMBL/GenBank/DDBJ whole genome shotgun (WGS) entry which is preliminary data.</text>
</comment>